<dbReference type="InterPro" id="IPR017452">
    <property type="entry name" value="GPCR_Rhodpsn_7TM"/>
</dbReference>
<dbReference type="SUPFAM" id="SSF81321">
    <property type="entry name" value="Family A G protein-coupled receptor-like"/>
    <property type="match status" value="1"/>
</dbReference>
<dbReference type="EMBL" id="DS469572">
    <property type="protein sequence ID" value="EDO41838.1"/>
    <property type="molecule type" value="Genomic_DNA"/>
</dbReference>
<evidence type="ECO:0000256" key="5">
    <source>
        <dbReference type="ARBA" id="ARBA00023040"/>
    </source>
</evidence>
<keyword evidence="2" id="KW-1003">Cell membrane</keyword>
<feature type="transmembrane region" description="Helical" evidence="11">
    <location>
        <begin position="6"/>
        <end position="31"/>
    </location>
</feature>
<keyword evidence="6 11" id="KW-0472">Membrane</keyword>
<feature type="transmembrane region" description="Helical" evidence="11">
    <location>
        <begin position="153"/>
        <end position="174"/>
    </location>
</feature>
<dbReference type="GO" id="GO:0005886">
    <property type="term" value="C:plasma membrane"/>
    <property type="evidence" value="ECO:0000318"/>
    <property type="project" value="GO_Central"/>
</dbReference>
<keyword evidence="4 11" id="KW-1133">Transmembrane helix</keyword>
<dbReference type="Gene3D" id="1.20.1070.10">
    <property type="entry name" value="Rhodopsin 7-helix transmembrane proteins"/>
    <property type="match status" value="1"/>
</dbReference>
<evidence type="ECO:0000256" key="7">
    <source>
        <dbReference type="ARBA" id="ARBA00023170"/>
    </source>
</evidence>
<name>A7S376_NEMVE</name>
<dbReference type="PROSITE" id="PS50262">
    <property type="entry name" value="G_PROTEIN_RECEP_F1_2"/>
    <property type="match status" value="1"/>
</dbReference>
<keyword evidence="14" id="KW-1185">Reference proteome</keyword>
<feature type="transmembrane region" description="Helical" evidence="11">
    <location>
        <begin position="195"/>
        <end position="213"/>
    </location>
</feature>
<protein>
    <recommendedName>
        <fullName evidence="12">G-protein coupled receptors family 1 profile domain-containing protein</fullName>
    </recommendedName>
</protein>
<dbReference type="OMA" id="SFQMPEF"/>
<feature type="domain" description="G-protein coupled receptors family 1 profile" evidence="12">
    <location>
        <begin position="22"/>
        <end position="254"/>
    </location>
</feature>
<evidence type="ECO:0000259" key="12">
    <source>
        <dbReference type="PROSITE" id="PS50262"/>
    </source>
</evidence>
<dbReference type="PANTHER" id="PTHR24246:SF27">
    <property type="entry name" value="ADENOSINE RECEPTOR, ISOFORM A"/>
    <property type="match status" value="1"/>
</dbReference>
<evidence type="ECO:0000256" key="6">
    <source>
        <dbReference type="ARBA" id="ARBA00023136"/>
    </source>
</evidence>
<feature type="compositionally biased region" description="Polar residues" evidence="10">
    <location>
        <begin position="297"/>
        <end position="306"/>
    </location>
</feature>
<keyword evidence="8" id="KW-0325">Glycoprotein</keyword>
<keyword evidence="3 11" id="KW-0812">Transmembrane</keyword>
<keyword evidence="7" id="KW-0675">Receptor</keyword>
<feature type="transmembrane region" description="Helical" evidence="11">
    <location>
        <begin position="78"/>
        <end position="100"/>
    </location>
</feature>
<evidence type="ECO:0000313" key="13">
    <source>
        <dbReference type="EMBL" id="EDO41838.1"/>
    </source>
</evidence>
<evidence type="ECO:0000256" key="10">
    <source>
        <dbReference type="SAM" id="MobiDB-lite"/>
    </source>
</evidence>
<sequence>MSSGVVLWSIAYSCAAIIIVSGNSLAIAAFFTSKKLMRMRASYFLVSLAVADMLIGIITIPMYIALLHYHVVSKEYQSVFTAVDIASGSASVFTLTTISIERLYSFWFPLHYRANNAPRTYLGVVAGVWCLSGIITTLHILYRYHIISYTHFFYVMMSALSFCLLAMCMAYVGIFLRVRKHYRQNQCAQRNERRFVYMLFTITALFVVTWLPFHLLNIVNFFCDFCLIKSLPHQLLFACKFLHYTNSLVNPIIYSFQMPEFKKTVKSLVGCAARGDESRRVEEIPLARMRKRDDADTTQVYTSQGTIKGPDAHTG</sequence>
<dbReference type="PhylomeDB" id="A7S376"/>
<organism evidence="13 14">
    <name type="scientific">Nematostella vectensis</name>
    <name type="common">Starlet sea anemone</name>
    <dbReference type="NCBI Taxonomy" id="45351"/>
    <lineage>
        <taxon>Eukaryota</taxon>
        <taxon>Metazoa</taxon>
        <taxon>Cnidaria</taxon>
        <taxon>Anthozoa</taxon>
        <taxon>Hexacorallia</taxon>
        <taxon>Actiniaria</taxon>
        <taxon>Edwardsiidae</taxon>
        <taxon>Nematostella</taxon>
    </lineage>
</organism>
<dbReference type="eggNOG" id="KOG3656">
    <property type="taxonomic scope" value="Eukaryota"/>
</dbReference>
<evidence type="ECO:0000256" key="4">
    <source>
        <dbReference type="ARBA" id="ARBA00022989"/>
    </source>
</evidence>
<dbReference type="PANTHER" id="PTHR24246">
    <property type="entry name" value="OLFACTORY RECEPTOR AND ADENOSINE RECEPTOR"/>
    <property type="match status" value="1"/>
</dbReference>
<evidence type="ECO:0000313" key="14">
    <source>
        <dbReference type="Proteomes" id="UP000001593"/>
    </source>
</evidence>
<evidence type="ECO:0000256" key="11">
    <source>
        <dbReference type="SAM" id="Phobius"/>
    </source>
</evidence>
<dbReference type="AlphaFoldDB" id="A7S376"/>
<evidence type="ECO:0000256" key="2">
    <source>
        <dbReference type="ARBA" id="ARBA00022475"/>
    </source>
</evidence>
<gene>
    <name evidence="13" type="ORF">NEMVEDRAFT_v1g206090</name>
</gene>
<feature type="transmembrane region" description="Helical" evidence="11">
    <location>
        <begin position="121"/>
        <end position="141"/>
    </location>
</feature>
<comment type="subcellular location">
    <subcellularLocation>
        <location evidence="1">Cell membrane</location>
        <topology evidence="1">Multi-pass membrane protein</topology>
    </subcellularLocation>
</comment>
<evidence type="ECO:0000256" key="9">
    <source>
        <dbReference type="ARBA" id="ARBA00023224"/>
    </source>
</evidence>
<feature type="transmembrane region" description="Helical" evidence="11">
    <location>
        <begin position="43"/>
        <end position="66"/>
    </location>
</feature>
<reference evidence="13 14" key="1">
    <citation type="journal article" date="2007" name="Science">
        <title>Sea anemone genome reveals ancestral eumetazoan gene repertoire and genomic organization.</title>
        <authorList>
            <person name="Putnam N.H."/>
            <person name="Srivastava M."/>
            <person name="Hellsten U."/>
            <person name="Dirks B."/>
            <person name="Chapman J."/>
            <person name="Salamov A."/>
            <person name="Terry A."/>
            <person name="Shapiro H."/>
            <person name="Lindquist E."/>
            <person name="Kapitonov V.V."/>
            <person name="Jurka J."/>
            <person name="Genikhovich G."/>
            <person name="Grigoriev I.V."/>
            <person name="Lucas S.M."/>
            <person name="Steele R.E."/>
            <person name="Finnerty J.R."/>
            <person name="Technau U."/>
            <person name="Martindale M.Q."/>
            <person name="Rokhsar D.S."/>
        </authorList>
    </citation>
    <scope>NUCLEOTIDE SEQUENCE [LARGE SCALE GENOMIC DNA]</scope>
    <source>
        <strain evidence="14">CH2 X CH6</strain>
    </source>
</reference>
<accession>A7S376</accession>
<keyword evidence="5" id="KW-0297">G-protein coupled receptor</keyword>
<evidence type="ECO:0000256" key="3">
    <source>
        <dbReference type="ARBA" id="ARBA00022692"/>
    </source>
</evidence>
<evidence type="ECO:0000256" key="8">
    <source>
        <dbReference type="ARBA" id="ARBA00023180"/>
    </source>
</evidence>
<dbReference type="InParanoid" id="A7S376"/>
<dbReference type="InterPro" id="IPR000276">
    <property type="entry name" value="GPCR_Rhodpsn"/>
</dbReference>
<dbReference type="Pfam" id="PF00001">
    <property type="entry name" value="7tm_1"/>
    <property type="match status" value="1"/>
</dbReference>
<proteinExistence type="predicted"/>
<dbReference type="Proteomes" id="UP000001593">
    <property type="component" value="Unassembled WGS sequence"/>
</dbReference>
<dbReference type="STRING" id="45351.A7S376"/>
<dbReference type="PRINTS" id="PR00237">
    <property type="entry name" value="GPCRRHODOPSN"/>
</dbReference>
<keyword evidence="9" id="KW-0807">Transducer</keyword>
<feature type="region of interest" description="Disordered" evidence="10">
    <location>
        <begin position="295"/>
        <end position="315"/>
    </location>
</feature>
<dbReference type="HOGENOM" id="CLU_009579_16_0_1"/>
<evidence type="ECO:0000256" key="1">
    <source>
        <dbReference type="ARBA" id="ARBA00004651"/>
    </source>
</evidence>
<dbReference type="FunCoup" id="A7S376">
    <property type="interactions" value="206"/>
</dbReference>
<dbReference type="GO" id="GO:0007186">
    <property type="term" value="P:G protein-coupled receptor signaling pathway"/>
    <property type="evidence" value="ECO:0000318"/>
    <property type="project" value="GO_Central"/>
</dbReference>
<dbReference type="GO" id="GO:0001609">
    <property type="term" value="F:G protein-coupled adenosine receptor activity"/>
    <property type="evidence" value="ECO:0000318"/>
    <property type="project" value="GO_Central"/>
</dbReference>